<dbReference type="Proteomes" id="UP000299102">
    <property type="component" value="Unassembled WGS sequence"/>
</dbReference>
<dbReference type="InterPro" id="IPR000558">
    <property type="entry name" value="Histone_H2B"/>
</dbReference>
<feature type="region of interest" description="Disordered" evidence="2">
    <location>
        <begin position="73"/>
        <end position="107"/>
    </location>
</feature>
<evidence type="ECO:0000313" key="3">
    <source>
        <dbReference type="EMBL" id="GBP89503.1"/>
    </source>
</evidence>
<dbReference type="PANTHER" id="PTHR23428">
    <property type="entry name" value="HISTONE H2B"/>
    <property type="match status" value="1"/>
</dbReference>
<protein>
    <submittedName>
        <fullName evidence="3">Histone H2B type 2-E</fullName>
    </submittedName>
</protein>
<organism evidence="3 4">
    <name type="scientific">Eumeta variegata</name>
    <name type="common">Bagworm moth</name>
    <name type="synonym">Eumeta japonica</name>
    <dbReference type="NCBI Taxonomy" id="151549"/>
    <lineage>
        <taxon>Eukaryota</taxon>
        <taxon>Metazoa</taxon>
        <taxon>Ecdysozoa</taxon>
        <taxon>Arthropoda</taxon>
        <taxon>Hexapoda</taxon>
        <taxon>Insecta</taxon>
        <taxon>Pterygota</taxon>
        <taxon>Neoptera</taxon>
        <taxon>Endopterygota</taxon>
        <taxon>Lepidoptera</taxon>
        <taxon>Glossata</taxon>
        <taxon>Ditrysia</taxon>
        <taxon>Tineoidea</taxon>
        <taxon>Psychidae</taxon>
        <taxon>Oiketicinae</taxon>
        <taxon>Eumeta</taxon>
    </lineage>
</organism>
<reference evidence="3 4" key="1">
    <citation type="journal article" date="2019" name="Commun. Biol.">
        <title>The bagworm genome reveals a unique fibroin gene that provides high tensile strength.</title>
        <authorList>
            <person name="Kono N."/>
            <person name="Nakamura H."/>
            <person name="Ohtoshi R."/>
            <person name="Tomita M."/>
            <person name="Numata K."/>
            <person name="Arakawa K."/>
        </authorList>
    </citation>
    <scope>NUCLEOTIDE SEQUENCE [LARGE SCALE GENOMIC DNA]</scope>
</reference>
<gene>
    <name evidence="3" type="primary">Hist2h2be</name>
    <name evidence="3" type="ORF">EVAR_52553_1</name>
</gene>
<name>A0A4C1ZRX1_EUMVA</name>
<dbReference type="InterPro" id="IPR009072">
    <property type="entry name" value="Histone-fold"/>
</dbReference>
<proteinExistence type="inferred from homology"/>
<dbReference type="GO" id="GO:0003677">
    <property type="term" value="F:DNA binding"/>
    <property type="evidence" value="ECO:0007669"/>
    <property type="project" value="InterPro"/>
</dbReference>
<comment type="similarity">
    <text evidence="1">Belongs to the histone H2B family.</text>
</comment>
<feature type="compositionally biased region" description="Basic and acidic residues" evidence="2">
    <location>
        <begin position="77"/>
        <end position="98"/>
    </location>
</feature>
<dbReference type="EMBL" id="BGZK01002004">
    <property type="protein sequence ID" value="GBP89503.1"/>
    <property type="molecule type" value="Genomic_DNA"/>
</dbReference>
<dbReference type="PRINTS" id="PR00621">
    <property type="entry name" value="HISTONEH2B"/>
</dbReference>
<evidence type="ECO:0000313" key="4">
    <source>
        <dbReference type="Proteomes" id="UP000299102"/>
    </source>
</evidence>
<sequence>MYSRRSVSPRALQQTFDDNIEEVQTSVRLLLPGELAKHAVSEGTKAVTNTRSVSACARSPRLRAAALLCSAAAATHHTTDRQDNKVGIDDDGRTDGRTEGGGSGGGL</sequence>
<dbReference type="AlphaFoldDB" id="A0A4C1ZRX1"/>
<keyword evidence="4" id="KW-1185">Reference proteome</keyword>
<dbReference type="STRING" id="151549.A0A4C1ZRX1"/>
<dbReference type="SUPFAM" id="SSF47113">
    <property type="entry name" value="Histone-fold"/>
    <property type="match status" value="1"/>
</dbReference>
<dbReference type="Gene3D" id="1.10.20.10">
    <property type="entry name" value="Histone, subunit A"/>
    <property type="match status" value="1"/>
</dbReference>
<evidence type="ECO:0000256" key="1">
    <source>
        <dbReference type="ARBA" id="ARBA00006846"/>
    </source>
</evidence>
<accession>A0A4C1ZRX1</accession>
<evidence type="ECO:0000256" key="2">
    <source>
        <dbReference type="SAM" id="MobiDB-lite"/>
    </source>
</evidence>
<dbReference type="GO" id="GO:0046982">
    <property type="term" value="F:protein heterodimerization activity"/>
    <property type="evidence" value="ECO:0007669"/>
    <property type="project" value="InterPro"/>
</dbReference>
<comment type="caution">
    <text evidence="3">The sequence shown here is derived from an EMBL/GenBank/DDBJ whole genome shotgun (WGS) entry which is preliminary data.</text>
</comment>
<dbReference type="GO" id="GO:0000786">
    <property type="term" value="C:nucleosome"/>
    <property type="evidence" value="ECO:0007669"/>
    <property type="project" value="InterPro"/>
</dbReference>
<dbReference type="GO" id="GO:0030527">
    <property type="term" value="F:structural constituent of chromatin"/>
    <property type="evidence" value="ECO:0007669"/>
    <property type="project" value="InterPro"/>
</dbReference>